<evidence type="ECO:0000313" key="1">
    <source>
        <dbReference type="EMBL" id="SDN47525.1"/>
    </source>
</evidence>
<protein>
    <submittedName>
        <fullName evidence="1">Uncharacterized protein</fullName>
    </submittedName>
</protein>
<gene>
    <name evidence="1" type="ORF">SAMN05660199_00078</name>
</gene>
<evidence type="ECO:0000313" key="2">
    <source>
        <dbReference type="Proteomes" id="UP000199088"/>
    </source>
</evidence>
<dbReference type="Proteomes" id="UP000199088">
    <property type="component" value="Unassembled WGS sequence"/>
</dbReference>
<sequence length="112" mass="13136">MILASREDIAEQLWLRDETQLAEAILDADESTHRRVMEVAAKPLTGYFMHSEVDELLVAAAVRVLSHSRRRPRRWRPNPDRTLVDFWQHVGHDRDRRSPDRVDDITRLLDGL</sequence>
<accession>A0A1H0BPP6</accession>
<proteinExistence type="predicted"/>
<dbReference type="AlphaFoldDB" id="A0A1H0BPP6"/>
<name>A0A1H0BPP6_9ACTN</name>
<dbReference type="RefSeq" id="WP_091237841.1">
    <property type="nucleotide sequence ID" value="NZ_FNIR01000001.1"/>
</dbReference>
<dbReference type="OrthoDB" id="5196466at2"/>
<reference evidence="2" key="1">
    <citation type="submission" date="2016-10" db="EMBL/GenBank/DDBJ databases">
        <authorList>
            <person name="Varghese N."/>
            <person name="Submissions S."/>
        </authorList>
    </citation>
    <scope>NUCLEOTIDE SEQUENCE [LARGE SCALE GENOMIC DNA]</scope>
    <source>
        <strain evidence="2">DSM 45843</strain>
    </source>
</reference>
<dbReference type="EMBL" id="FNIR01000001">
    <property type="protein sequence ID" value="SDN47525.1"/>
    <property type="molecule type" value="Genomic_DNA"/>
</dbReference>
<organism evidence="1 2">
    <name type="scientific">Klenkia soli</name>
    <dbReference type="NCBI Taxonomy" id="1052260"/>
    <lineage>
        <taxon>Bacteria</taxon>
        <taxon>Bacillati</taxon>
        <taxon>Actinomycetota</taxon>
        <taxon>Actinomycetes</taxon>
        <taxon>Geodermatophilales</taxon>
        <taxon>Geodermatophilaceae</taxon>
        <taxon>Klenkia</taxon>
    </lineage>
</organism>
<keyword evidence="2" id="KW-1185">Reference proteome</keyword>